<keyword evidence="3" id="KW-0812">Transmembrane</keyword>
<dbReference type="CDD" id="cd01448">
    <property type="entry name" value="TST_Repeat_1"/>
    <property type="match status" value="1"/>
</dbReference>
<evidence type="ECO:0000256" key="1">
    <source>
        <dbReference type="ARBA" id="ARBA00022679"/>
    </source>
</evidence>
<dbReference type="InterPro" id="IPR001763">
    <property type="entry name" value="Rhodanese-like_dom"/>
</dbReference>
<organism evidence="5 6">
    <name type="scientific">Brachionus plicatilis</name>
    <name type="common">Marine rotifer</name>
    <name type="synonym">Brachionus muelleri</name>
    <dbReference type="NCBI Taxonomy" id="10195"/>
    <lineage>
        <taxon>Eukaryota</taxon>
        <taxon>Metazoa</taxon>
        <taxon>Spiralia</taxon>
        <taxon>Gnathifera</taxon>
        <taxon>Rotifera</taxon>
        <taxon>Eurotatoria</taxon>
        <taxon>Monogononta</taxon>
        <taxon>Pseudotrocha</taxon>
        <taxon>Ploima</taxon>
        <taxon>Brachionidae</taxon>
        <taxon>Brachionus</taxon>
    </lineage>
</organism>
<dbReference type="InterPro" id="IPR045078">
    <property type="entry name" value="TST/MPST-like"/>
</dbReference>
<accession>A0A3M7QB51</accession>
<dbReference type="CDD" id="cd01449">
    <property type="entry name" value="TST_Repeat_2"/>
    <property type="match status" value="1"/>
</dbReference>
<dbReference type="AlphaFoldDB" id="A0A3M7QB51"/>
<dbReference type="OrthoDB" id="270167at2759"/>
<evidence type="ECO:0000313" key="6">
    <source>
        <dbReference type="Proteomes" id="UP000276133"/>
    </source>
</evidence>
<evidence type="ECO:0000256" key="3">
    <source>
        <dbReference type="SAM" id="Phobius"/>
    </source>
</evidence>
<keyword evidence="2" id="KW-0677">Repeat</keyword>
<reference evidence="5 6" key="1">
    <citation type="journal article" date="2018" name="Sci. Rep.">
        <title>Genomic signatures of local adaptation to the degree of environmental predictability in rotifers.</title>
        <authorList>
            <person name="Franch-Gras L."/>
            <person name="Hahn C."/>
            <person name="Garcia-Roger E.M."/>
            <person name="Carmona M.J."/>
            <person name="Serra M."/>
            <person name="Gomez A."/>
        </authorList>
    </citation>
    <scope>NUCLEOTIDE SEQUENCE [LARGE SCALE GENOMIC DNA]</scope>
    <source>
        <strain evidence="5">HYR1</strain>
    </source>
</reference>
<feature type="domain" description="Rhodanese" evidence="4">
    <location>
        <begin position="88"/>
        <end position="193"/>
    </location>
</feature>
<dbReference type="Proteomes" id="UP000276133">
    <property type="component" value="Unassembled WGS sequence"/>
</dbReference>
<dbReference type="InterPro" id="IPR036873">
    <property type="entry name" value="Rhodanese-like_dom_sf"/>
</dbReference>
<dbReference type="STRING" id="10195.A0A3M7QB51"/>
<dbReference type="PROSITE" id="PS50206">
    <property type="entry name" value="RHODANESE_3"/>
    <property type="match status" value="2"/>
</dbReference>
<dbReference type="EMBL" id="REGN01006813">
    <property type="protein sequence ID" value="RNA08201.1"/>
    <property type="molecule type" value="Genomic_DNA"/>
</dbReference>
<evidence type="ECO:0000256" key="2">
    <source>
        <dbReference type="ARBA" id="ARBA00022737"/>
    </source>
</evidence>
<dbReference type="PANTHER" id="PTHR11364:SF27">
    <property type="entry name" value="SULFURTRANSFERASE"/>
    <property type="match status" value="1"/>
</dbReference>
<dbReference type="Gene3D" id="3.40.250.10">
    <property type="entry name" value="Rhodanese-like domain"/>
    <property type="match status" value="2"/>
</dbReference>
<gene>
    <name evidence="5" type="ORF">BpHYR1_024326</name>
</gene>
<evidence type="ECO:0000259" key="4">
    <source>
        <dbReference type="PROSITE" id="PS50206"/>
    </source>
</evidence>
<dbReference type="SUPFAM" id="SSF52821">
    <property type="entry name" value="Rhodanese/Cell cycle control phosphatase"/>
    <property type="match status" value="2"/>
</dbReference>
<name>A0A3M7QB51_BRAPC</name>
<feature type="transmembrane region" description="Helical" evidence="3">
    <location>
        <begin position="21"/>
        <end position="41"/>
    </location>
</feature>
<evidence type="ECO:0000313" key="5">
    <source>
        <dbReference type="EMBL" id="RNA08201.1"/>
    </source>
</evidence>
<protein>
    <submittedName>
        <fullName evidence="5">3-mercaptopyruvate sulfurtransferase</fullName>
    </submittedName>
</protein>
<comment type="caution">
    <text evidence="5">The sequence shown here is derived from an EMBL/GenBank/DDBJ whole genome shotgun (WGS) entry which is preliminary data.</text>
</comment>
<dbReference type="PANTHER" id="PTHR11364">
    <property type="entry name" value="THIOSULFATE SULFERTANSFERASE"/>
    <property type="match status" value="1"/>
</dbReference>
<dbReference type="GO" id="GO:0005739">
    <property type="term" value="C:mitochondrion"/>
    <property type="evidence" value="ECO:0007669"/>
    <property type="project" value="TreeGrafter"/>
</dbReference>
<dbReference type="GO" id="GO:0004792">
    <property type="term" value="F:thiosulfate-cyanide sulfurtransferase activity"/>
    <property type="evidence" value="ECO:0007669"/>
    <property type="project" value="TreeGrafter"/>
</dbReference>
<sequence length="332" mass="38378">MPESTNKSSMRENYQQSRFKSTHLFGAVAILLISILSASYIPQYFFDLVKSYMLPKSSVALPPLLEADQLNKILEKKNFHQNYRVIEAFFSDKFHENFDQEHIPQAIYFDTLHGADSNEYIPKNIPSQEKFEEYVGSLGISNDHHVIIYDRSDNGFLVSGRAWFLFKLFGHDKVSILNGGMNYWKNSKFDTTKDSFYPAKAEFKTNFNKNMIRSFEQIQNNVKTKEMVIIDSREAESFNKVHPESGINEHIPNSINIPYSSLFDAKQNLLKNPSELKKLFENNDIDLERPMIIGCMFGVRSCTTVFAAYLSGAKSFSLYLGSWNEYHQKIKQ</sequence>
<dbReference type="SMART" id="SM00450">
    <property type="entry name" value="RHOD"/>
    <property type="match status" value="2"/>
</dbReference>
<keyword evidence="5" id="KW-0670">Pyruvate</keyword>
<feature type="domain" description="Rhodanese" evidence="4">
    <location>
        <begin position="223"/>
        <end position="331"/>
    </location>
</feature>
<dbReference type="Pfam" id="PF00581">
    <property type="entry name" value="Rhodanese"/>
    <property type="match status" value="2"/>
</dbReference>
<keyword evidence="6" id="KW-1185">Reference proteome</keyword>
<keyword evidence="3" id="KW-0472">Membrane</keyword>
<proteinExistence type="predicted"/>
<keyword evidence="3" id="KW-1133">Transmembrane helix</keyword>
<keyword evidence="1 5" id="KW-0808">Transferase</keyword>